<keyword evidence="3" id="KW-0804">Transcription</keyword>
<dbReference type="InterPro" id="IPR000524">
    <property type="entry name" value="Tscrpt_reg_HTH_GntR"/>
</dbReference>
<proteinExistence type="predicted"/>
<accession>A0A7W8GGG2</accession>
<evidence type="ECO:0000313" key="7">
    <source>
        <dbReference type="Proteomes" id="UP000525389"/>
    </source>
</evidence>
<gene>
    <name evidence="6" type="ORF">HNQ09_002216</name>
</gene>
<dbReference type="Gene3D" id="1.10.10.10">
    <property type="entry name" value="Winged helix-like DNA-binding domain superfamily/Winged helix DNA-binding domain"/>
    <property type="match status" value="1"/>
</dbReference>
<evidence type="ECO:0000256" key="2">
    <source>
        <dbReference type="ARBA" id="ARBA00023125"/>
    </source>
</evidence>
<feature type="region of interest" description="Disordered" evidence="4">
    <location>
        <begin position="69"/>
        <end position="97"/>
    </location>
</feature>
<evidence type="ECO:0000259" key="5">
    <source>
        <dbReference type="Pfam" id="PF00392"/>
    </source>
</evidence>
<keyword evidence="2" id="KW-0238">DNA-binding</keyword>
<evidence type="ECO:0000256" key="4">
    <source>
        <dbReference type="SAM" id="MobiDB-lite"/>
    </source>
</evidence>
<organism evidence="6 7">
    <name type="scientific">Deinococcus budaensis</name>
    <dbReference type="NCBI Taxonomy" id="1665626"/>
    <lineage>
        <taxon>Bacteria</taxon>
        <taxon>Thermotogati</taxon>
        <taxon>Deinococcota</taxon>
        <taxon>Deinococci</taxon>
        <taxon>Deinococcales</taxon>
        <taxon>Deinococcaceae</taxon>
        <taxon>Deinococcus</taxon>
    </lineage>
</organism>
<dbReference type="InterPro" id="IPR036390">
    <property type="entry name" value="WH_DNA-bd_sf"/>
</dbReference>
<dbReference type="GO" id="GO:0003677">
    <property type="term" value="F:DNA binding"/>
    <property type="evidence" value="ECO:0007669"/>
    <property type="project" value="UniProtKB-KW"/>
</dbReference>
<dbReference type="EMBL" id="JACHFN010000007">
    <property type="protein sequence ID" value="MBB5234773.1"/>
    <property type="molecule type" value="Genomic_DNA"/>
</dbReference>
<dbReference type="Proteomes" id="UP000525389">
    <property type="component" value="Unassembled WGS sequence"/>
</dbReference>
<feature type="domain" description="HTH gntR-type" evidence="5">
    <location>
        <begin position="31"/>
        <end position="68"/>
    </location>
</feature>
<keyword evidence="7" id="KW-1185">Reference proteome</keyword>
<evidence type="ECO:0000256" key="1">
    <source>
        <dbReference type="ARBA" id="ARBA00023015"/>
    </source>
</evidence>
<dbReference type="SUPFAM" id="SSF46785">
    <property type="entry name" value="Winged helix' DNA-binding domain"/>
    <property type="match status" value="1"/>
</dbReference>
<feature type="region of interest" description="Disordered" evidence="4">
    <location>
        <begin position="205"/>
        <end position="237"/>
    </location>
</feature>
<sequence length="237" mass="24721">MTRGLNVVTLRGVLGQWSAGGPACRDLAAPRQSILGGRLPLETRLPGERELAAALGVSRTTVTAAYTESARRQVSGHPARGARHPGPAPGSRRAEPALQGRADLWRITRPAPRPGLRPAARARECAAPGVHGRAPGAAHASPTHGYGPLGLPALRAAIDRRRARLPGPACGCSRRRCRTSRCFILQPPPPRPAQRGNLVGAGREDGPILPERTPFAVPRGTAASRSIPCAPTSGPGC</sequence>
<name>A0A7W8GGG2_9DEIO</name>
<comment type="caution">
    <text evidence="6">The sequence shown here is derived from an EMBL/GenBank/DDBJ whole genome shotgun (WGS) entry which is preliminary data.</text>
</comment>
<reference evidence="6 7" key="1">
    <citation type="submission" date="2020-08" db="EMBL/GenBank/DDBJ databases">
        <title>Genomic Encyclopedia of Type Strains, Phase IV (KMG-IV): sequencing the most valuable type-strain genomes for metagenomic binning, comparative biology and taxonomic classification.</title>
        <authorList>
            <person name="Goeker M."/>
        </authorList>
    </citation>
    <scope>NUCLEOTIDE SEQUENCE [LARGE SCALE GENOMIC DNA]</scope>
    <source>
        <strain evidence="6 7">DSM 101791</strain>
    </source>
</reference>
<dbReference type="AlphaFoldDB" id="A0A7W8GGG2"/>
<dbReference type="InterPro" id="IPR036388">
    <property type="entry name" value="WH-like_DNA-bd_sf"/>
</dbReference>
<dbReference type="GO" id="GO:0003700">
    <property type="term" value="F:DNA-binding transcription factor activity"/>
    <property type="evidence" value="ECO:0007669"/>
    <property type="project" value="InterPro"/>
</dbReference>
<evidence type="ECO:0000313" key="6">
    <source>
        <dbReference type="EMBL" id="MBB5234773.1"/>
    </source>
</evidence>
<dbReference type="RefSeq" id="WP_184029040.1">
    <property type="nucleotide sequence ID" value="NZ_JACHFN010000007.1"/>
</dbReference>
<keyword evidence="1" id="KW-0805">Transcription regulation</keyword>
<protein>
    <recommendedName>
        <fullName evidence="5">HTH gntR-type domain-containing protein</fullName>
    </recommendedName>
</protein>
<dbReference type="Pfam" id="PF00392">
    <property type="entry name" value="GntR"/>
    <property type="match status" value="1"/>
</dbReference>
<evidence type="ECO:0000256" key="3">
    <source>
        <dbReference type="ARBA" id="ARBA00023163"/>
    </source>
</evidence>